<dbReference type="InterPro" id="IPR003441">
    <property type="entry name" value="NAC-dom"/>
</dbReference>
<keyword evidence="10" id="KW-0539">Nucleus</keyword>
<feature type="region of interest" description="Disordered" evidence="11">
    <location>
        <begin position="537"/>
        <end position="575"/>
    </location>
</feature>
<evidence type="ECO:0000259" key="13">
    <source>
        <dbReference type="PROSITE" id="PS51005"/>
    </source>
</evidence>
<dbReference type="PANTHER" id="PTHR31744">
    <property type="entry name" value="PROTEIN CUP-SHAPED COTYLEDON 2-RELATED"/>
    <property type="match status" value="1"/>
</dbReference>
<evidence type="ECO:0000256" key="7">
    <source>
        <dbReference type="ARBA" id="ARBA00023136"/>
    </source>
</evidence>
<feature type="transmembrane region" description="Helical" evidence="12">
    <location>
        <begin position="668"/>
        <end position="692"/>
    </location>
</feature>
<keyword evidence="7 12" id="KW-0472">Membrane</keyword>
<keyword evidence="3 12" id="KW-0812">Transmembrane</keyword>
<name>A0AAV7F6F5_ARIFI</name>
<keyword evidence="8" id="KW-0010">Activator</keyword>
<evidence type="ECO:0000256" key="3">
    <source>
        <dbReference type="ARBA" id="ARBA00022692"/>
    </source>
</evidence>
<comment type="subcellular location">
    <subcellularLocation>
        <location evidence="2">Membrane</location>
        <topology evidence="2">Single-pass membrane protein</topology>
    </subcellularLocation>
    <subcellularLocation>
        <location evidence="1">Nucleus</location>
    </subcellularLocation>
</comment>
<evidence type="ECO:0000256" key="4">
    <source>
        <dbReference type="ARBA" id="ARBA00022989"/>
    </source>
</evidence>
<dbReference type="EMBL" id="JAINDJ010000003">
    <property type="protein sequence ID" value="KAG9455416.1"/>
    <property type="molecule type" value="Genomic_DNA"/>
</dbReference>
<accession>A0AAV7F6F5</accession>
<evidence type="ECO:0000256" key="12">
    <source>
        <dbReference type="SAM" id="Phobius"/>
    </source>
</evidence>
<feature type="compositionally biased region" description="Basic and acidic residues" evidence="11">
    <location>
        <begin position="634"/>
        <end position="646"/>
    </location>
</feature>
<feature type="compositionally biased region" description="Polar residues" evidence="11">
    <location>
        <begin position="537"/>
        <end position="546"/>
    </location>
</feature>
<feature type="domain" description="NAC" evidence="13">
    <location>
        <begin position="9"/>
        <end position="159"/>
    </location>
</feature>
<sequence>MDVMQVESLPVGFRFQPKDEELINHYLRNKINGRNSAVKAITEIDVCKCEPWDLPSKSVIPTDDPEWFFFSPCEKKYPNGHRANRATEKGYWKATGKDRTIKSKSNLIGMKKTLVFYKGRAPNGERTNWIMHEYRATEKDLDGTKPGQSAFVLCRLFRKDSLKTASPSSSPEVDEKTESANFEEIDHSGQFPAASKSSPEHTQDTQDAVEQIELLNKKISESDAQGEQLRMSPFTAESQQLKNVERWLADGAQNGASRPGESNDNSFVTSNVEDHDYEVATAEVDPLLLALGGSDNLPYESNDPHGFSNMSPHLQYSGLGHPFVDPPFYDNFGVGQTTGIKDVSPDDDVSGVTEFLDAVFNDEYDDHACDETTSQQHPSMEVTVEPLPHQLPSWETSSICMLTVEPTHASSWGNYGGDFLQMAWSYPKLDDARGPDVLDVSSAASSVESLADLSNGMAESTGHSNLVDCSDDQEGTGITIRTRQSPYVAQFIAQQGSASRRLRLQKEIRRRSDSCSRIKSCGDTLSQETYSINTFYSEGSQTSSNANDHETETSESEVGDNIQYTSSTDVPEPSESIDLHEHETYPDHGTTPQLEKTRAPEPVVMLHHSEKSFSEAPHSDVRLRVKQSSPGSGDKNEKQDLSALPNKRDSLLHGTLVRSRSRAGLWGAYYAAFAFLLVGFSILTFGGVSVCLRS</sequence>
<dbReference type="Gene3D" id="2.170.150.80">
    <property type="entry name" value="NAC domain"/>
    <property type="match status" value="1"/>
</dbReference>
<dbReference type="GO" id="GO:0016020">
    <property type="term" value="C:membrane"/>
    <property type="evidence" value="ECO:0007669"/>
    <property type="project" value="UniProtKB-SubCell"/>
</dbReference>
<feature type="compositionally biased region" description="Basic and acidic residues" evidence="11">
    <location>
        <begin position="611"/>
        <end position="623"/>
    </location>
</feature>
<evidence type="ECO:0000256" key="1">
    <source>
        <dbReference type="ARBA" id="ARBA00004123"/>
    </source>
</evidence>
<dbReference type="SUPFAM" id="SSF101941">
    <property type="entry name" value="NAC domain"/>
    <property type="match status" value="1"/>
</dbReference>
<comment type="caution">
    <text evidence="14">The sequence shown here is derived from an EMBL/GenBank/DDBJ whole genome shotgun (WGS) entry which is preliminary data.</text>
</comment>
<evidence type="ECO:0000256" key="6">
    <source>
        <dbReference type="ARBA" id="ARBA00023125"/>
    </source>
</evidence>
<evidence type="ECO:0000256" key="9">
    <source>
        <dbReference type="ARBA" id="ARBA00023163"/>
    </source>
</evidence>
<feature type="region of interest" description="Disordered" evidence="11">
    <location>
        <begin position="611"/>
        <end position="646"/>
    </location>
</feature>
<keyword evidence="5" id="KW-0805">Transcription regulation</keyword>
<dbReference type="GO" id="GO:0006355">
    <property type="term" value="P:regulation of DNA-templated transcription"/>
    <property type="evidence" value="ECO:0007669"/>
    <property type="project" value="InterPro"/>
</dbReference>
<keyword evidence="9" id="KW-0804">Transcription</keyword>
<evidence type="ECO:0000313" key="14">
    <source>
        <dbReference type="EMBL" id="KAG9455416.1"/>
    </source>
</evidence>
<dbReference type="AlphaFoldDB" id="A0AAV7F6F5"/>
<dbReference type="GO" id="GO:0005634">
    <property type="term" value="C:nucleus"/>
    <property type="evidence" value="ECO:0007669"/>
    <property type="project" value="UniProtKB-SubCell"/>
</dbReference>
<gene>
    <name evidence="14" type="ORF">H6P81_008320</name>
</gene>
<dbReference type="PROSITE" id="PS51005">
    <property type="entry name" value="NAC"/>
    <property type="match status" value="1"/>
</dbReference>
<protein>
    <recommendedName>
        <fullName evidence="13">NAC domain-containing protein</fullName>
    </recommendedName>
</protein>
<evidence type="ECO:0000256" key="5">
    <source>
        <dbReference type="ARBA" id="ARBA00023015"/>
    </source>
</evidence>
<dbReference type="Pfam" id="PF02365">
    <property type="entry name" value="NAM"/>
    <property type="match status" value="1"/>
</dbReference>
<dbReference type="FunFam" id="2.170.150.80:FF:000002">
    <property type="entry name" value="Nac domain-containing protein 86"/>
    <property type="match status" value="1"/>
</dbReference>
<keyword evidence="6" id="KW-0238">DNA-binding</keyword>
<dbReference type="PANTHER" id="PTHR31744:SF216">
    <property type="entry name" value="NAC TRANSCRIPTION FACTOR"/>
    <property type="match status" value="1"/>
</dbReference>
<keyword evidence="15" id="KW-1185">Reference proteome</keyword>
<evidence type="ECO:0000256" key="2">
    <source>
        <dbReference type="ARBA" id="ARBA00004167"/>
    </source>
</evidence>
<proteinExistence type="predicted"/>
<keyword evidence="4 12" id="KW-1133">Transmembrane helix</keyword>
<evidence type="ECO:0000256" key="10">
    <source>
        <dbReference type="ARBA" id="ARBA00023242"/>
    </source>
</evidence>
<evidence type="ECO:0000256" key="11">
    <source>
        <dbReference type="SAM" id="MobiDB-lite"/>
    </source>
</evidence>
<dbReference type="Proteomes" id="UP000825729">
    <property type="component" value="Unassembled WGS sequence"/>
</dbReference>
<dbReference type="InterPro" id="IPR036093">
    <property type="entry name" value="NAC_dom_sf"/>
</dbReference>
<evidence type="ECO:0000313" key="15">
    <source>
        <dbReference type="Proteomes" id="UP000825729"/>
    </source>
</evidence>
<dbReference type="GO" id="GO:0000976">
    <property type="term" value="F:transcription cis-regulatory region binding"/>
    <property type="evidence" value="ECO:0007669"/>
    <property type="project" value="UniProtKB-ARBA"/>
</dbReference>
<reference evidence="14 15" key="1">
    <citation type="submission" date="2021-07" db="EMBL/GenBank/DDBJ databases">
        <title>The Aristolochia fimbriata genome: insights into angiosperm evolution, floral development and chemical biosynthesis.</title>
        <authorList>
            <person name="Jiao Y."/>
        </authorList>
    </citation>
    <scope>NUCLEOTIDE SEQUENCE [LARGE SCALE GENOMIC DNA]</scope>
    <source>
        <strain evidence="14">IBCAS-2021</strain>
        <tissue evidence="14">Leaf</tissue>
    </source>
</reference>
<evidence type="ECO:0000256" key="8">
    <source>
        <dbReference type="ARBA" id="ARBA00023159"/>
    </source>
</evidence>
<organism evidence="14 15">
    <name type="scientific">Aristolochia fimbriata</name>
    <name type="common">White veined hardy Dutchman's pipe vine</name>
    <dbReference type="NCBI Taxonomy" id="158543"/>
    <lineage>
        <taxon>Eukaryota</taxon>
        <taxon>Viridiplantae</taxon>
        <taxon>Streptophyta</taxon>
        <taxon>Embryophyta</taxon>
        <taxon>Tracheophyta</taxon>
        <taxon>Spermatophyta</taxon>
        <taxon>Magnoliopsida</taxon>
        <taxon>Magnoliidae</taxon>
        <taxon>Piperales</taxon>
        <taxon>Aristolochiaceae</taxon>
        <taxon>Aristolochia</taxon>
    </lineage>
</organism>